<dbReference type="Pfam" id="PF01330">
    <property type="entry name" value="RuvA_N"/>
    <property type="match status" value="1"/>
</dbReference>
<dbReference type="InterPro" id="IPR012340">
    <property type="entry name" value="NA-bd_OB-fold"/>
</dbReference>
<evidence type="ECO:0000256" key="2">
    <source>
        <dbReference type="ARBA" id="ARBA00022763"/>
    </source>
</evidence>
<feature type="domain" description="Helix-hairpin-helix DNA-binding motif class 1" evidence="7">
    <location>
        <begin position="72"/>
        <end position="91"/>
    </location>
</feature>
<evidence type="ECO:0000259" key="7">
    <source>
        <dbReference type="SMART" id="SM00278"/>
    </source>
</evidence>
<dbReference type="OrthoDB" id="5293449at2"/>
<keyword evidence="8" id="KW-0347">Helicase</keyword>
<evidence type="ECO:0000256" key="6">
    <source>
        <dbReference type="HAMAP-Rule" id="MF_00031"/>
    </source>
</evidence>
<comment type="caution">
    <text evidence="6">Lacks conserved residue(s) required for the propagation of feature annotation.</text>
</comment>
<keyword evidence="4 6" id="KW-0233">DNA recombination</keyword>
<dbReference type="STRING" id="1137991.SAMN05660642_02317"/>
<comment type="subunit">
    <text evidence="6">Homotetramer. Forms an RuvA(8)-RuvB(12)-Holliday junction (HJ) complex. HJ DNA is sandwiched between 2 RuvA tetramers; dsDNA enters through RuvA and exits via RuvB. An RuvB hexamer assembles on each DNA strand where it exits the tetramer. Each RuvB hexamer is contacted by two RuvA subunits (via domain III) on 2 adjacent RuvB subunits; this complex drives branch migration. In the full resolvosome a probable DNA-RuvA(4)-RuvB(12)-RuvC(2) complex forms which resolves the HJ.</text>
</comment>
<dbReference type="Proteomes" id="UP000198680">
    <property type="component" value="Unassembled WGS sequence"/>
</dbReference>
<comment type="subcellular location">
    <subcellularLocation>
        <location evidence="6">Cytoplasm</location>
    </subcellularLocation>
</comment>
<sequence>MIASVSGRVAAVSPDGAVVEVGGIGLAVQCTPGTIARLQVGESARLATSLVVREDSLTLYGFADDDERQLFELLQTANGVGPRLAQAVLAIHPPREVRRAVSMADVKALTQVPGIGKKGAERLILELRDRLGTTSVDTRLDDAAAPAGLPAVTPVAPWRDQLASALVGLGWSGKEADAAIVQLAPLADEQVAATGSVEVAVLLRQALRLLGRA</sequence>
<dbReference type="AlphaFoldDB" id="A0A1G9SP65"/>
<evidence type="ECO:0000313" key="8">
    <source>
        <dbReference type="EMBL" id="SDM37268.1"/>
    </source>
</evidence>
<evidence type="ECO:0000256" key="5">
    <source>
        <dbReference type="ARBA" id="ARBA00023204"/>
    </source>
</evidence>
<protein>
    <recommendedName>
        <fullName evidence="6">Holliday junction branch migration complex subunit RuvA</fullName>
    </recommendedName>
</protein>
<dbReference type="InterPro" id="IPR003583">
    <property type="entry name" value="Hlx-hairpin-Hlx_DNA-bd_motif"/>
</dbReference>
<dbReference type="EMBL" id="FNHE01000005">
    <property type="protein sequence ID" value="SDM37268.1"/>
    <property type="molecule type" value="Genomic_DNA"/>
</dbReference>
<dbReference type="InterPro" id="IPR013849">
    <property type="entry name" value="DNA_helicase_Holl-junc_RuvA_I"/>
</dbReference>
<dbReference type="GO" id="GO:0009378">
    <property type="term" value="F:four-way junction helicase activity"/>
    <property type="evidence" value="ECO:0007669"/>
    <property type="project" value="InterPro"/>
</dbReference>
<feature type="domain" description="Helix-hairpin-helix DNA-binding motif class 1" evidence="7">
    <location>
        <begin position="107"/>
        <end position="126"/>
    </location>
</feature>
<dbReference type="Gene3D" id="1.10.150.20">
    <property type="entry name" value="5' to 3' exonuclease, C-terminal subdomain"/>
    <property type="match status" value="1"/>
</dbReference>
<keyword evidence="8" id="KW-0067">ATP-binding</keyword>
<dbReference type="HAMAP" id="MF_00031">
    <property type="entry name" value="DNA_HJ_migration_RuvA"/>
    <property type="match status" value="1"/>
</dbReference>
<dbReference type="SMART" id="SM00278">
    <property type="entry name" value="HhH1"/>
    <property type="match status" value="2"/>
</dbReference>
<dbReference type="Pfam" id="PF07499">
    <property type="entry name" value="RuvA_C"/>
    <property type="match status" value="1"/>
</dbReference>
<comment type="domain">
    <text evidence="6">Has three domains with a flexible linker between the domains II and III and assumes an 'L' shape. Domain III is highly mobile and contacts RuvB.</text>
</comment>
<reference evidence="9" key="1">
    <citation type="submission" date="2016-10" db="EMBL/GenBank/DDBJ databases">
        <authorList>
            <person name="Varghese N."/>
            <person name="Submissions S."/>
        </authorList>
    </citation>
    <scope>NUCLEOTIDE SEQUENCE [LARGE SCALE GENOMIC DNA]</scope>
    <source>
        <strain evidence="9">DSM 45419</strain>
    </source>
</reference>
<dbReference type="GO" id="GO:0048476">
    <property type="term" value="C:Holliday junction resolvase complex"/>
    <property type="evidence" value="ECO:0007669"/>
    <property type="project" value="UniProtKB-UniRule"/>
</dbReference>
<dbReference type="CDD" id="cd14332">
    <property type="entry name" value="UBA_RuvA_C"/>
    <property type="match status" value="1"/>
</dbReference>
<organism evidence="8 9">
    <name type="scientific">Geodermatophilus siccatus</name>
    <dbReference type="NCBI Taxonomy" id="1137991"/>
    <lineage>
        <taxon>Bacteria</taxon>
        <taxon>Bacillati</taxon>
        <taxon>Actinomycetota</taxon>
        <taxon>Actinomycetes</taxon>
        <taxon>Geodermatophilales</taxon>
        <taxon>Geodermatophilaceae</taxon>
        <taxon>Geodermatophilus</taxon>
    </lineage>
</organism>
<dbReference type="Pfam" id="PF14520">
    <property type="entry name" value="HHH_5"/>
    <property type="match status" value="1"/>
</dbReference>
<dbReference type="InterPro" id="IPR010994">
    <property type="entry name" value="RuvA_2-like"/>
</dbReference>
<keyword evidence="9" id="KW-1185">Reference proteome</keyword>
<keyword evidence="2 6" id="KW-0227">DNA damage</keyword>
<keyword evidence="1 6" id="KW-0963">Cytoplasm</keyword>
<dbReference type="GO" id="GO:0006310">
    <property type="term" value="P:DNA recombination"/>
    <property type="evidence" value="ECO:0007669"/>
    <property type="project" value="UniProtKB-UniRule"/>
</dbReference>
<dbReference type="NCBIfam" id="TIGR00084">
    <property type="entry name" value="ruvA"/>
    <property type="match status" value="1"/>
</dbReference>
<dbReference type="GO" id="GO:0006281">
    <property type="term" value="P:DNA repair"/>
    <property type="evidence" value="ECO:0007669"/>
    <property type="project" value="UniProtKB-UniRule"/>
</dbReference>
<feature type="region of interest" description="Domain III" evidence="6">
    <location>
        <begin position="144"/>
        <end position="213"/>
    </location>
</feature>
<evidence type="ECO:0000313" key="9">
    <source>
        <dbReference type="Proteomes" id="UP000198680"/>
    </source>
</evidence>
<dbReference type="GO" id="GO:0005524">
    <property type="term" value="F:ATP binding"/>
    <property type="evidence" value="ECO:0007669"/>
    <property type="project" value="InterPro"/>
</dbReference>
<evidence type="ECO:0000256" key="3">
    <source>
        <dbReference type="ARBA" id="ARBA00023125"/>
    </source>
</evidence>
<dbReference type="GO" id="GO:0005737">
    <property type="term" value="C:cytoplasm"/>
    <property type="evidence" value="ECO:0007669"/>
    <property type="project" value="UniProtKB-SubCell"/>
</dbReference>
<dbReference type="InterPro" id="IPR036267">
    <property type="entry name" value="RuvA_C_sf"/>
</dbReference>
<comment type="function">
    <text evidence="6">The RuvA-RuvB-RuvC complex processes Holliday junction (HJ) DNA during genetic recombination and DNA repair, while the RuvA-RuvB complex plays an important role in the rescue of blocked DNA replication forks via replication fork reversal (RFR). RuvA specifically binds to HJ cruciform DNA, conferring on it an open structure. The RuvB hexamer acts as an ATP-dependent pump, pulling dsDNA into and through the RuvAB complex. HJ branch migration allows RuvC to scan DNA until it finds its consensus sequence, where it cleaves and resolves the cruciform DNA.</text>
</comment>
<gene>
    <name evidence="6" type="primary">ruvA</name>
    <name evidence="8" type="ORF">SAMN05660642_02317</name>
</gene>
<dbReference type="Gene3D" id="2.40.50.140">
    <property type="entry name" value="Nucleic acid-binding proteins"/>
    <property type="match status" value="1"/>
</dbReference>
<dbReference type="Gene3D" id="1.10.8.10">
    <property type="entry name" value="DNA helicase RuvA subunit, C-terminal domain"/>
    <property type="match status" value="1"/>
</dbReference>
<keyword evidence="8" id="KW-0378">Hydrolase</keyword>
<keyword evidence="3 6" id="KW-0238">DNA-binding</keyword>
<name>A0A1G9SP65_9ACTN</name>
<dbReference type="GO" id="GO:0000400">
    <property type="term" value="F:four-way junction DNA binding"/>
    <property type="evidence" value="ECO:0007669"/>
    <property type="project" value="UniProtKB-UniRule"/>
</dbReference>
<evidence type="ECO:0000256" key="4">
    <source>
        <dbReference type="ARBA" id="ARBA00023172"/>
    </source>
</evidence>
<dbReference type="SUPFAM" id="SSF47781">
    <property type="entry name" value="RuvA domain 2-like"/>
    <property type="match status" value="1"/>
</dbReference>
<dbReference type="SUPFAM" id="SSF50249">
    <property type="entry name" value="Nucleic acid-binding proteins"/>
    <property type="match status" value="1"/>
</dbReference>
<keyword evidence="8" id="KW-0547">Nucleotide-binding</keyword>
<dbReference type="SUPFAM" id="SSF46929">
    <property type="entry name" value="DNA helicase RuvA subunit, C-terminal domain"/>
    <property type="match status" value="1"/>
</dbReference>
<evidence type="ECO:0000256" key="1">
    <source>
        <dbReference type="ARBA" id="ARBA00022490"/>
    </source>
</evidence>
<dbReference type="GO" id="GO:0009379">
    <property type="term" value="C:Holliday junction helicase complex"/>
    <property type="evidence" value="ECO:0007669"/>
    <property type="project" value="InterPro"/>
</dbReference>
<dbReference type="InterPro" id="IPR011114">
    <property type="entry name" value="RuvA_C"/>
</dbReference>
<dbReference type="RefSeq" id="WP_091218016.1">
    <property type="nucleotide sequence ID" value="NZ_FNHE01000005.1"/>
</dbReference>
<accession>A0A1G9SP65</accession>
<proteinExistence type="inferred from homology"/>
<comment type="similarity">
    <text evidence="6">Belongs to the RuvA family.</text>
</comment>
<keyword evidence="5 6" id="KW-0234">DNA repair</keyword>
<dbReference type="InterPro" id="IPR000085">
    <property type="entry name" value="RuvA"/>
</dbReference>